<organism evidence="1 2">
    <name type="scientific">Flexivirga endophytica</name>
    <dbReference type="NCBI Taxonomy" id="1849103"/>
    <lineage>
        <taxon>Bacteria</taxon>
        <taxon>Bacillati</taxon>
        <taxon>Actinomycetota</taxon>
        <taxon>Actinomycetes</taxon>
        <taxon>Micrococcales</taxon>
        <taxon>Dermacoccaceae</taxon>
        <taxon>Flexivirga</taxon>
    </lineage>
</organism>
<protein>
    <submittedName>
        <fullName evidence="1">Uncharacterized protein</fullName>
    </submittedName>
</protein>
<dbReference type="AlphaFoldDB" id="A0A916WQG3"/>
<dbReference type="RefSeq" id="WP_188836210.1">
    <property type="nucleotide sequence ID" value="NZ_BMHI01000002.1"/>
</dbReference>
<dbReference type="EMBL" id="BMHI01000002">
    <property type="protein sequence ID" value="GGB24829.1"/>
    <property type="molecule type" value="Genomic_DNA"/>
</dbReference>
<name>A0A916WQG3_9MICO</name>
<dbReference type="Proteomes" id="UP000636793">
    <property type="component" value="Unassembled WGS sequence"/>
</dbReference>
<accession>A0A916WQG3</accession>
<evidence type="ECO:0000313" key="2">
    <source>
        <dbReference type="Proteomes" id="UP000636793"/>
    </source>
</evidence>
<proteinExistence type="predicted"/>
<comment type="caution">
    <text evidence="1">The sequence shown here is derived from an EMBL/GenBank/DDBJ whole genome shotgun (WGS) entry which is preliminary data.</text>
</comment>
<gene>
    <name evidence="1" type="ORF">GCM10011492_13530</name>
</gene>
<reference evidence="1" key="2">
    <citation type="submission" date="2020-09" db="EMBL/GenBank/DDBJ databases">
        <authorList>
            <person name="Sun Q."/>
            <person name="Zhou Y."/>
        </authorList>
    </citation>
    <scope>NUCLEOTIDE SEQUENCE</scope>
    <source>
        <strain evidence="1">CGMCC 1.15085</strain>
    </source>
</reference>
<keyword evidence="2" id="KW-1185">Reference proteome</keyword>
<sequence>MSARLSLPESSLRAGGTVTAQLIVQNNTGHALHFIGCGAPFQILLSGPDDKPTPAWAGCATRMTVRVGTSTYRVPVKATYNACTSDGGNGTPACGSDGKPPPLPAGDYVVTTYAVSTKLPVPSEASLTVVPQGTDPASA</sequence>
<reference evidence="1" key="1">
    <citation type="journal article" date="2014" name="Int. J. Syst. Evol. Microbiol.">
        <title>Complete genome sequence of Corynebacterium casei LMG S-19264T (=DSM 44701T), isolated from a smear-ripened cheese.</title>
        <authorList>
            <consortium name="US DOE Joint Genome Institute (JGI-PGF)"/>
            <person name="Walter F."/>
            <person name="Albersmeier A."/>
            <person name="Kalinowski J."/>
            <person name="Ruckert C."/>
        </authorList>
    </citation>
    <scope>NUCLEOTIDE SEQUENCE</scope>
    <source>
        <strain evidence="1">CGMCC 1.15085</strain>
    </source>
</reference>
<evidence type="ECO:0000313" key="1">
    <source>
        <dbReference type="EMBL" id="GGB24829.1"/>
    </source>
</evidence>